<dbReference type="InterPro" id="IPR002818">
    <property type="entry name" value="DJ-1/PfpI"/>
</dbReference>
<accession>A0A512N7S4</accession>
<dbReference type="PANTHER" id="PTHR43130">
    <property type="entry name" value="ARAC-FAMILY TRANSCRIPTIONAL REGULATOR"/>
    <property type="match status" value="1"/>
</dbReference>
<protein>
    <submittedName>
        <fullName evidence="2">Dimethylglycine dehydrogenase</fullName>
    </submittedName>
</protein>
<evidence type="ECO:0000313" key="2">
    <source>
        <dbReference type="EMBL" id="GEP55022.1"/>
    </source>
</evidence>
<organism evidence="2 3">
    <name type="scientific">Reyranella soli</name>
    <dbReference type="NCBI Taxonomy" id="1230389"/>
    <lineage>
        <taxon>Bacteria</taxon>
        <taxon>Pseudomonadati</taxon>
        <taxon>Pseudomonadota</taxon>
        <taxon>Alphaproteobacteria</taxon>
        <taxon>Hyphomicrobiales</taxon>
        <taxon>Reyranellaceae</taxon>
        <taxon>Reyranella</taxon>
    </lineage>
</organism>
<name>A0A512N7S4_9HYPH</name>
<dbReference type="GO" id="GO:0006355">
    <property type="term" value="P:regulation of DNA-templated transcription"/>
    <property type="evidence" value="ECO:0007669"/>
    <property type="project" value="TreeGrafter"/>
</dbReference>
<evidence type="ECO:0000259" key="1">
    <source>
        <dbReference type="Pfam" id="PF01965"/>
    </source>
</evidence>
<dbReference type="InterPro" id="IPR052158">
    <property type="entry name" value="INH-QAR"/>
</dbReference>
<sequence>MKIGIPVYDEVDVLDVCGPFEMFDWAGFDIDLLAVEPGMKRFRSKGFPYSVSKGFADADQYDAIWVPGGEPDALAAIIYDPARTYLNFLVSQARHARMMCSVCDGAMLLAAAGLLEGYEATAHWEFLACFPQRFPKVKVAAGHPRFVHDRDRLTGGGVSSGLDTALKLIELLADRALAERVQQAMQYYPDPPVSSVIPPTPAQCPIPPAR</sequence>
<dbReference type="OrthoDB" id="186587at2"/>
<proteinExistence type="predicted"/>
<reference evidence="2 3" key="1">
    <citation type="submission" date="2019-07" db="EMBL/GenBank/DDBJ databases">
        <title>Whole genome shotgun sequence of Reyranella soli NBRC 108950.</title>
        <authorList>
            <person name="Hosoyama A."/>
            <person name="Uohara A."/>
            <person name="Ohji S."/>
            <person name="Ichikawa N."/>
        </authorList>
    </citation>
    <scope>NUCLEOTIDE SEQUENCE [LARGE SCALE GENOMIC DNA]</scope>
    <source>
        <strain evidence="2 3">NBRC 108950</strain>
    </source>
</reference>
<dbReference type="SUPFAM" id="SSF52317">
    <property type="entry name" value="Class I glutamine amidotransferase-like"/>
    <property type="match status" value="1"/>
</dbReference>
<evidence type="ECO:0000313" key="3">
    <source>
        <dbReference type="Proteomes" id="UP000321058"/>
    </source>
</evidence>
<gene>
    <name evidence="2" type="ORF">RSO01_21880</name>
</gene>
<dbReference type="RefSeq" id="WP_147149114.1">
    <property type="nucleotide sequence ID" value="NZ_BKAJ01000033.1"/>
</dbReference>
<feature type="domain" description="DJ-1/PfpI" evidence="1">
    <location>
        <begin position="1"/>
        <end position="170"/>
    </location>
</feature>
<dbReference type="Pfam" id="PF01965">
    <property type="entry name" value="DJ-1_PfpI"/>
    <property type="match status" value="1"/>
</dbReference>
<dbReference type="InterPro" id="IPR029062">
    <property type="entry name" value="Class_I_gatase-like"/>
</dbReference>
<keyword evidence="3" id="KW-1185">Reference proteome</keyword>
<dbReference type="Gene3D" id="3.40.50.880">
    <property type="match status" value="1"/>
</dbReference>
<dbReference type="EMBL" id="BKAJ01000033">
    <property type="protein sequence ID" value="GEP55022.1"/>
    <property type="molecule type" value="Genomic_DNA"/>
</dbReference>
<dbReference type="PANTHER" id="PTHR43130:SF3">
    <property type="entry name" value="HTH-TYPE TRANSCRIPTIONAL REGULATOR RV1931C"/>
    <property type="match status" value="1"/>
</dbReference>
<dbReference type="CDD" id="cd03139">
    <property type="entry name" value="GATase1_PfpI_2"/>
    <property type="match status" value="1"/>
</dbReference>
<dbReference type="AlphaFoldDB" id="A0A512N7S4"/>
<comment type="caution">
    <text evidence="2">The sequence shown here is derived from an EMBL/GenBank/DDBJ whole genome shotgun (WGS) entry which is preliminary data.</text>
</comment>
<dbReference type="Proteomes" id="UP000321058">
    <property type="component" value="Unassembled WGS sequence"/>
</dbReference>